<comment type="caution">
    <text evidence="1">The sequence shown here is derived from an EMBL/GenBank/DDBJ whole genome shotgun (WGS) entry which is preliminary data.</text>
</comment>
<proteinExistence type="predicted"/>
<sequence>MAVQYRYQFCDLLTDRPLADLPLTGVSFDRRIIQAGSFRGTIPVPNRRIAEEVRKVVPTGPGEIQTGPGRTVVHVHRNGALWGTYLIWQATPQADERGRISVEIQGAALESYLARREIRQDVTYSGADQTSGIAAGLVNHMQAVPSGNIGLTVVAAPSGVFRDRAYRRSEAGTYGQRLTELASVDGGFEWMIRTYISGGARIREFRTGYPRLGTDVPAADWTFAQPGSVLSWSYSADATAAATSYQARGDTTQDDAAADGEALMSAEAHADAYLDAGWPRLDATVDHSTVTEQDTLDAYARWWAATRPGVIRVPQVTVRLDEETPVDPNQLGRYAKITLVNDWFPLADGKPTFSQRWRVIGLEVTPEDRQGQERVKLLFAEGDDA</sequence>
<organism evidence="1 2">
    <name type="scientific">Thermomonospora cellulosilytica</name>
    <dbReference type="NCBI Taxonomy" id="1411118"/>
    <lineage>
        <taxon>Bacteria</taxon>
        <taxon>Bacillati</taxon>
        <taxon>Actinomycetota</taxon>
        <taxon>Actinomycetes</taxon>
        <taxon>Streptosporangiales</taxon>
        <taxon>Thermomonosporaceae</taxon>
        <taxon>Thermomonospora</taxon>
    </lineage>
</organism>
<gene>
    <name evidence="1" type="ORF">HNR21_002609</name>
</gene>
<protein>
    <recommendedName>
        <fullName evidence="3">Minor tail protein</fullName>
    </recommendedName>
</protein>
<reference evidence="1 2" key="1">
    <citation type="submission" date="2020-08" db="EMBL/GenBank/DDBJ databases">
        <title>Sequencing the genomes of 1000 actinobacteria strains.</title>
        <authorList>
            <person name="Klenk H.-P."/>
        </authorList>
    </citation>
    <scope>NUCLEOTIDE SEQUENCE [LARGE SCALE GENOMIC DNA]</scope>
    <source>
        <strain evidence="1 2">DSM 45823</strain>
    </source>
</reference>
<evidence type="ECO:0008006" key="3">
    <source>
        <dbReference type="Google" id="ProtNLM"/>
    </source>
</evidence>
<evidence type="ECO:0000313" key="1">
    <source>
        <dbReference type="EMBL" id="MBA9003727.1"/>
    </source>
</evidence>
<dbReference type="EMBL" id="JACJII010000001">
    <property type="protein sequence ID" value="MBA9003727.1"/>
    <property type="molecule type" value="Genomic_DNA"/>
</dbReference>
<dbReference type="Proteomes" id="UP000539313">
    <property type="component" value="Unassembled WGS sequence"/>
</dbReference>
<evidence type="ECO:0000313" key="2">
    <source>
        <dbReference type="Proteomes" id="UP000539313"/>
    </source>
</evidence>
<keyword evidence="2" id="KW-1185">Reference proteome</keyword>
<name>A0A7W3MXP6_9ACTN</name>
<dbReference type="AlphaFoldDB" id="A0A7W3MXP6"/>
<accession>A0A7W3MXP6</accession>
<dbReference type="RefSeq" id="WP_182705405.1">
    <property type="nucleotide sequence ID" value="NZ_JACJII010000001.1"/>
</dbReference>